<dbReference type="PANTHER" id="PTHR12110">
    <property type="entry name" value="HYDROXYPYRUVATE ISOMERASE"/>
    <property type="match status" value="1"/>
</dbReference>
<keyword evidence="2" id="KW-0413">Isomerase</keyword>
<evidence type="ECO:0000259" key="1">
    <source>
        <dbReference type="Pfam" id="PF01261"/>
    </source>
</evidence>
<keyword evidence="3" id="KW-1185">Reference proteome</keyword>
<accession>A0A926D208</accession>
<dbReference type="InterPro" id="IPR013022">
    <property type="entry name" value="Xyl_isomerase-like_TIM-brl"/>
</dbReference>
<sequence length="287" mass="32759">MKVAIQTYSVRQHMAKDSAGTLRALAEMGFKNWETCMLFGSDADWNFGLGMPPKEGKKFIDDLGVKIVGCHLGPDVMKDEARLTEFLDYQAAVGCWSPGLAADHYHDADDVKKRCELFNHVGELCRERGMVFHYHNHFHEFQIFDGQYVMDIILENTDPELVVMELDTFWAARGGADPVAFMKKYGKRVIMLHQKDFPKDYPEDLNLFTAGRIHMDEYMNFPGASLGHEQFAEIGTGVLPIQEYIDAGNACGAKYITLEQDFTKYDELESVQMSYNNFKAYNGIEWE</sequence>
<feature type="domain" description="Xylose isomerase-like TIM barrel" evidence="1">
    <location>
        <begin position="22"/>
        <end position="259"/>
    </location>
</feature>
<dbReference type="GO" id="GO:0016853">
    <property type="term" value="F:isomerase activity"/>
    <property type="evidence" value="ECO:0007669"/>
    <property type="project" value="UniProtKB-KW"/>
</dbReference>
<dbReference type="Pfam" id="PF01261">
    <property type="entry name" value="AP_endonuc_2"/>
    <property type="match status" value="1"/>
</dbReference>
<gene>
    <name evidence="2" type="ORF">H8696_00310</name>
</gene>
<dbReference type="SUPFAM" id="SSF51658">
    <property type="entry name" value="Xylose isomerase-like"/>
    <property type="match status" value="1"/>
</dbReference>
<reference evidence="2" key="1">
    <citation type="submission" date="2020-08" db="EMBL/GenBank/DDBJ databases">
        <title>Genome public.</title>
        <authorList>
            <person name="Liu C."/>
            <person name="Sun Q."/>
        </authorList>
    </citation>
    <scope>NUCLEOTIDE SEQUENCE</scope>
    <source>
        <strain evidence="2">NSJ-53</strain>
    </source>
</reference>
<dbReference type="Proteomes" id="UP000623172">
    <property type="component" value="Unassembled WGS sequence"/>
</dbReference>
<dbReference type="InterPro" id="IPR036237">
    <property type="entry name" value="Xyl_isomerase-like_sf"/>
</dbReference>
<dbReference type="RefSeq" id="WP_249314179.1">
    <property type="nucleotide sequence ID" value="NZ_JACRSR010000001.1"/>
</dbReference>
<name>A0A926D208_9FIRM</name>
<proteinExistence type="predicted"/>
<dbReference type="AlphaFoldDB" id="A0A926D208"/>
<dbReference type="Gene3D" id="3.20.20.150">
    <property type="entry name" value="Divalent-metal-dependent TIM barrel enzymes"/>
    <property type="match status" value="1"/>
</dbReference>
<evidence type="ECO:0000313" key="2">
    <source>
        <dbReference type="EMBL" id="MBC8530288.1"/>
    </source>
</evidence>
<organism evidence="2 3">
    <name type="scientific">Gehongia tenuis</name>
    <dbReference type="NCBI Taxonomy" id="2763655"/>
    <lineage>
        <taxon>Bacteria</taxon>
        <taxon>Bacillati</taxon>
        <taxon>Bacillota</taxon>
        <taxon>Clostridia</taxon>
        <taxon>Christensenellales</taxon>
        <taxon>Christensenellaceae</taxon>
        <taxon>Gehongia</taxon>
    </lineage>
</organism>
<evidence type="ECO:0000313" key="3">
    <source>
        <dbReference type="Proteomes" id="UP000623172"/>
    </source>
</evidence>
<comment type="caution">
    <text evidence="2">The sequence shown here is derived from an EMBL/GenBank/DDBJ whole genome shotgun (WGS) entry which is preliminary data.</text>
</comment>
<dbReference type="PANTHER" id="PTHR12110:SF41">
    <property type="entry name" value="INOSOSE DEHYDRATASE"/>
    <property type="match status" value="1"/>
</dbReference>
<dbReference type="InterPro" id="IPR050312">
    <property type="entry name" value="IolE/XylAMocC-like"/>
</dbReference>
<protein>
    <submittedName>
        <fullName evidence="2">Sugar phosphate isomerase/epimerase</fullName>
    </submittedName>
</protein>
<dbReference type="EMBL" id="JACRSR010000001">
    <property type="protein sequence ID" value="MBC8530288.1"/>
    <property type="molecule type" value="Genomic_DNA"/>
</dbReference>